<gene>
    <name evidence="2" type="ORF">RM553_09445</name>
</gene>
<evidence type="ECO:0000259" key="1">
    <source>
        <dbReference type="Pfam" id="PF00535"/>
    </source>
</evidence>
<dbReference type="CDD" id="cd00761">
    <property type="entry name" value="Glyco_tranf_GTA_type"/>
    <property type="match status" value="1"/>
</dbReference>
<dbReference type="SUPFAM" id="SSF53448">
    <property type="entry name" value="Nucleotide-diphospho-sugar transferases"/>
    <property type="match status" value="1"/>
</dbReference>
<dbReference type="Pfam" id="PF00535">
    <property type="entry name" value="Glycos_transf_2"/>
    <property type="match status" value="1"/>
</dbReference>
<dbReference type="RefSeq" id="WP_311534671.1">
    <property type="nucleotide sequence ID" value="NZ_JAVRHQ010000009.1"/>
</dbReference>
<comment type="caution">
    <text evidence="2">The sequence shown here is derived from an EMBL/GenBank/DDBJ whole genome shotgun (WGS) entry which is preliminary data.</text>
</comment>
<dbReference type="PANTHER" id="PTHR22916:SF3">
    <property type="entry name" value="UDP-GLCNAC:BETAGAL BETA-1,3-N-ACETYLGLUCOSAMINYLTRANSFERASE-LIKE PROTEIN 1"/>
    <property type="match status" value="1"/>
</dbReference>
<dbReference type="EC" id="2.4.-.-" evidence="2"/>
<dbReference type="Gene3D" id="3.90.550.10">
    <property type="entry name" value="Spore Coat Polysaccharide Biosynthesis Protein SpsA, Chain A"/>
    <property type="match status" value="1"/>
</dbReference>
<dbReference type="InterPro" id="IPR029044">
    <property type="entry name" value="Nucleotide-diphossugar_trans"/>
</dbReference>
<feature type="domain" description="Glycosyltransferase 2-like" evidence="1">
    <location>
        <begin position="3"/>
        <end position="151"/>
    </location>
</feature>
<evidence type="ECO:0000313" key="2">
    <source>
        <dbReference type="EMBL" id="MDT0643050.1"/>
    </source>
</evidence>
<protein>
    <submittedName>
        <fullName evidence="2">Glycosyltransferase family 2 protein</fullName>
        <ecNumber evidence="2">2.4.-.-</ecNumber>
    </submittedName>
</protein>
<dbReference type="Proteomes" id="UP001262889">
    <property type="component" value="Unassembled WGS sequence"/>
</dbReference>
<proteinExistence type="predicted"/>
<keyword evidence="3" id="KW-1185">Reference proteome</keyword>
<dbReference type="PANTHER" id="PTHR22916">
    <property type="entry name" value="GLYCOSYLTRANSFERASE"/>
    <property type="match status" value="1"/>
</dbReference>
<dbReference type="InterPro" id="IPR001173">
    <property type="entry name" value="Glyco_trans_2-like"/>
</dbReference>
<reference evidence="2 3" key="1">
    <citation type="submission" date="2023-09" db="EMBL/GenBank/DDBJ databases">
        <authorList>
            <person name="Rey-Velasco X."/>
        </authorList>
    </citation>
    <scope>NUCLEOTIDE SEQUENCE [LARGE SCALE GENOMIC DNA]</scope>
    <source>
        <strain evidence="2 3">F363</strain>
    </source>
</reference>
<evidence type="ECO:0000313" key="3">
    <source>
        <dbReference type="Proteomes" id="UP001262889"/>
    </source>
</evidence>
<name>A0ABU3C9N8_9FLAO</name>
<keyword evidence="2" id="KW-0328">Glycosyltransferase</keyword>
<accession>A0ABU3C9N8</accession>
<organism evidence="2 3">
    <name type="scientific">Autumnicola tepida</name>
    <dbReference type="NCBI Taxonomy" id="3075595"/>
    <lineage>
        <taxon>Bacteria</taxon>
        <taxon>Pseudomonadati</taxon>
        <taxon>Bacteroidota</taxon>
        <taxon>Flavobacteriia</taxon>
        <taxon>Flavobacteriales</taxon>
        <taxon>Flavobacteriaceae</taxon>
        <taxon>Autumnicola</taxon>
    </lineage>
</organism>
<dbReference type="EMBL" id="JAVRHQ010000009">
    <property type="protein sequence ID" value="MDT0643050.1"/>
    <property type="molecule type" value="Genomic_DNA"/>
</dbReference>
<keyword evidence="2" id="KW-0808">Transferase</keyword>
<dbReference type="GO" id="GO:0016757">
    <property type="term" value="F:glycosyltransferase activity"/>
    <property type="evidence" value="ECO:0007669"/>
    <property type="project" value="UniProtKB-KW"/>
</dbReference>
<sequence>MVSIIIPVYNRAKFISKTLDSLIRQTYENWECVIVDDCSTDRTLEVLEKYQQQDVRFKYFIRPKGKAKGANGCRNFGFGKSSGKYIIWFDSDDLMTPDHIESKLYAIQEQKLNFIVSRTQNFENGKLLDPYHYEKKEYGIKASDFILLKIHWYTYDVMLKREVAEKIEWNEKMKSWQDYNYFCKMLLITENGEYLDQILTHRRIHSESIQKSLTKDSRTFNSELLENRVLTYNDIWEDIDAFTRNELVFGMMNLCFELSKMQITSRYLEEVEKMVKNQLGVNSRRYFKMAIISATLSKKGYFFLNKAKGR</sequence>